<feature type="transmembrane region" description="Helical" evidence="8">
    <location>
        <begin position="12"/>
        <end position="32"/>
    </location>
</feature>
<dbReference type="Proteomes" id="UP000288675">
    <property type="component" value="Chromosome"/>
</dbReference>
<dbReference type="AlphaFoldDB" id="A0AAJ4D3L2"/>
<evidence type="ECO:0000256" key="6">
    <source>
        <dbReference type="ARBA" id="ARBA00022989"/>
    </source>
</evidence>
<keyword evidence="5 8" id="KW-0812">Transmembrane</keyword>
<evidence type="ECO:0000313" key="10">
    <source>
        <dbReference type="EMBL" id="QAT66538.1"/>
    </source>
</evidence>
<keyword evidence="7 8" id="KW-0472">Membrane</keyword>
<evidence type="ECO:0000256" key="5">
    <source>
        <dbReference type="ARBA" id="ARBA00022692"/>
    </source>
</evidence>
<feature type="transmembrane region" description="Helical" evidence="8">
    <location>
        <begin position="38"/>
        <end position="56"/>
    </location>
</feature>
<dbReference type="GeneID" id="82854495"/>
<evidence type="ECO:0000256" key="2">
    <source>
        <dbReference type="ARBA" id="ARBA00008038"/>
    </source>
</evidence>
<proteinExistence type="inferred from homology"/>
<dbReference type="PANTHER" id="PTHR30433:SF2">
    <property type="entry name" value="MOTILITY PROTEIN A"/>
    <property type="match status" value="1"/>
</dbReference>
<evidence type="ECO:0000313" key="11">
    <source>
        <dbReference type="Proteomes" id="UP000288675"/>
    </source>
</evidence>
<keyword evidence="6 8" id="KW-1133">Transmembrane helix</keyword>
<keyword evidence="10" id="KW-0969">Cilium</keyword>
<dbReference type="EMBL" id="CP035232">
    <property type="protein sequence ID" value="QAT66538.1"/>
    <property type="molecule type" value="Genomic_DNA"/>
</dbReference>
<feature type="transmembrane region" description="Helical" evidence="8">
    <location>
        <begin position="154"/>
        <end position="174"/>
    </location>
</feature>
<dbReference type="PANTHER" id="PTHR30433">
    <property type="entry name" value="CHEMOTAXIS PROTEIN MOTA"/>
    <property type="match status" value="1"/>
</dbReference>
<dbReference type="RefSeq" id="WP_046129272.1">
    <property type="nucleotide sequence ID" value="NZ_CP035232.1"/>
</dbReference>
<evidence type="ECO:0000256" key="7">
    <source>
        <dbReference type="ARBA" id="ARBA00023136"/>
    </source>
</evidence>
<keyword evidence="4" id="KW-1003">Cell membrane</keyword>
<feature type="domain" description="MotA/TolQ/ExbB proton channel" evidence="9">
    <location>
        <begin position="107"/>
        <end position="221"/>
    </location>
</feature>
<keyword evidence="3" id="KW-0813">Transport</keyword>
<comment type="similarity">
    <text evidence="2">Belongs to the MotA family.</text>
</comment>
<reference evidence="10 11" key="1">
    <citation type="submission" date="2019-01" db="EMBL/GenBank/DDBJ databases">
        <title>Genome sequence of Bacillus glycinifermentans SRCM103574.</title>
        <authorList>
            <person name="Kong H.-J."/>
            <person name="Jeong S.-Y."/>
            <person name="Jeong D.-Y."/>
        </authorList>
    </citation>
    <scope>NUCLEOTIDE SEQUENCE [LARGE SCALE GENOMIC DNA]</scope>
    <source>
        <strain evidence="10 11">SRCM103574</strain>
    </source>
</reference>
<dbReference type="Pfam" id="PF01618">
    <property type="entry name" value="MotA_ExbB"/>
    <property type="match status" value="1"/>
</dbReference>
<keyword evidence="10" id="KW-0282">Flagellum</keyword>
<organism evidence="10 11">
    <name type="scientific">Bacillus glycinifermentans</name>
    <dbReference type="NCBI Taxonomy" id="1664069"/>
    <lineage>
        <taxon>Bacteria</taxon>
        <taxon>Bacillati</taxon>
        <taxon>Bacillota</taxon>
        <taxon>Bacilli</taxon>
        <taxon>Bacillales</taxon>
        <taxon>Bacillaceae</taxon>
        <taxon>Bacillus</taxon>
    </lineage>
</organism>
<feature type="transmembrane region" description="Helical" evidence="8">
    <location>
        <begin position="186"/>
        <end position="206"/>
    </location>
</feature>
<name>A0AAJ4D3L2_9BACI</name>
<dbReference type="GO" id="GO:0071978">
    <property type="term" value="P:bacterial-type flagellum-dependent swarming motility"/>
    <property type="evidence" value="ECO:0007669"/>
    <property type="project" value="InterPro"/>
</dbReference>
<comment type="subcellular location">
    <subcellularLocation>
        <location evidence="1">Cell membrane</location>
        <topology evidence="1">Multi-pass membrane protein</topology>
    </subcellularLocation>
</comment>
<gene>
    <name evidence="10" type="primary">motP</name>
    <name evidence="10" type="ORF">EQZ20_17630</name>
</gene>
<sequence>MKRFDYLTPVGFMLGMLILTVGVISGAGLSGFYSFIDVTSFFIVTGGLCAAVFMSFSPKDLKKAPAVLKQVFVSEDDDIRDLVKTFVTLSEQARKQGILSLDAEIGEMKDPFLKKGLLLAIDGWDEETIRNVMNSEIAAMEERHRKGRRIFEKAGEYAPAWGMIGTLVGLVMMLKNLNKPETLGPNMAVALLTTLYGSLLSNMLFIPIAAKLEEKTEAEIFKKQVMIEGIIGVQSGRNPRNLESQLVVFSSKEEWRKKHAENVKDKAHEA</sequence>
<evidence type="ECO:0000256" key="4">
    <source>
        <dbReference type="ARBA" id="ARBA00022475"/>
    </source>
</evidence>
<evidence type="ECO:0000256" key="8">
    <source>
        <dbReference type="SAM" id="Phobius"/>
    </source>
</evidence>
<dbReference type="GO" id="GO:0005886">
    <property type="term" value="C:plasma membrane"/>
    <property type="evidence" value="ECO:0007669"/>
    <property type="project" value="UniProtKB-SubCell"/>
</dbReference>
<dbReference type="GO" id="GO:0006935">
    <property type="term" value="P:chemotaxis"/>
    <property type="evidence" value="ECO:0007669"/>
    <property type="project" value="InterPro"/>
</dbReference>
<dbReference type="InterPro" id="IPR000540">
    <property type="entry name" value="Flag_MotA_CS"/>
</dbReference>
<evidence type="ECO:0000256" key="1">
    <source>
        <dbReference type="ARBA" id="ARBA00004651"/>
    </source>
</evidence>
<dbReference type="InterPro" id="IPR047055">
    <property type="entry name" value="MotA-like"/>
</dbReference>
<accession>A0AAJ4D3L2</accession>
<dbReference type="KEGG" id="bgy:BGLY_3522"/>
<dbReference type="NCBIfam" id="NF005383">
    <property type="entry name" value="PRK06926.1"/>
    <property type="match status" value="1"/>
</dbReference>
<evidence type="ECO:0000259" key="9">
    <source>
        <dbReference type="Pfam" id="PF01618"/>
    </source>
</evidence>
<keyword evidence="10" id="KW-0966">Cell projection</keyword>
<dbReference type="PROSITE" id="PS01307">
    <property type="entry name" value="MOTA"/>
    <property type="match status" value="1"/>
</dbReference>
<protein>
    <submittedName>
        <fullName evidence="10">Flagellar motor protein MotP</fullName>
    </submittedName>
</protein>
<evidence type="ECO:0000256" key="3">
    <source>
        <dbReference type="ARBA" id="ARBA00022448"/>
    </source>
</evidence>
<dbReference type="InterPro" id="IPR002898">
    <property type="entry name" value="MotA_ExbB_proton_chnl"/>
</dbReference>